<evidence type="ECO:0000256" key="6">
    <source>
        <dbReference type="ARBA" id="ARBA00022679"/>
    </source>
</evidence>
<dbReference type="GO" id="GO:0006535">
    <property type="term" value="P:cysteine biosynthetic process from serine"/>
    <property type="evidence" value="ECO:0007669"/>
    <property type="project" value="UniProtKB-UniRule"/>
</dbReference>
<keyword evidence="7 10" id="KW-0663">Pyridoxal phosphate</keyword>
<name>A0AAU9B2R0_LYSEN</name>
<dbReference type="PROSITE" id="PS00901">
    <property type="entry name" value="CYS_SYNTHASE"/>
    <property type="match status" value="1"/>
</dbReference>
<dbReference type="GO" id="GO:0004124">
    <property type="term" value="F:cysteine synthase activity"/>
    <property type="evidence" value="ECO:0007669"/>
    <property type="project" value="UniProtKB-UniRule"/>
</dbReference>
<evidence type="ECO:0000259" key="13">
    <source>
        <dbReference type="Pfam" id="PF00291"/>
    </source>
</evidence>
<dbReference type="PANTHER" id="PTHR10314">
    <property type="entry name" value="CYSTATHIONINE BETA-SYNTHASE"/>
    <property type="match status" value="1"/>
</dbReference>
<dbReference type="EC" id="2.5.1.47" evidence="4 12"/>
<dbReference type="RefSeq" id="WP_096379947.1">
    <property type="nucleotide sequence ID" value="NZ_AP014940.1"/>
</dbReference>
<feature type="modified residue" description="N6-(pyridoxal phosphate)lysine" evidence="11">
    <location>
        <position position="42"/>
    </location>
</feature>
<dbReference type="Gene3D" id="3.40.50.1100">
    <property type="match status" value="2"/>
</dbReference>
<dbReference type="InterPro" id="IPR001926">
    <property type="entry name" value="TrpB-like_PALP"/>
</dbReference>
<dbReference type="CDD" id="cd01561">
    <property type="entry name" value="CBS_like"/>
    <property type="match status" value="1"/>
</dbReference>
<reference evidence="14 15" key="1">
    <citation type="journal article" date="2017" name="DNA Res.">
        <title>Complete genome sequence and expression profile of the commercial lytic enzyme producer Lysobacter enzymogenes M497-1.</title>
        <authorList>
            <person name="Takami H."/>
            <person name="Toyoda A."/>
            <person name="Uchiyama I."/>
            <person name="Itoh T."/>
            <person name="Takaki Y."/>
            <person name="Arai W."/>
            <person name="Nishi S."/>
            <person name="Kawai M."/>
            <person name="Shinya K."/>
            <person name="Ikeda H."/>
        </authorList>
    </citation>
    <scope>NUCLEOTIDE SEQUENCE [LARGE SCALE GENOMIC DNA]</scope>
    <source>
        <strain evidence="14 15">M497-1</strain>
    </source>
</reference>
<dbReference type="InterPro" id="IPR005856">
    <property type="entry name" value="Cys_synth"/>
</dbReference>
<evidence type="ECO:0000256" key="2">
    <source>
        <dbReference type="ARBA" id="ARBA00004962"/>
    </source>
</evidence>
<evidence type="ECO:0000256" key="10">
    <source>
        <dbReference type="PIRSR" id="PIRSR605856-50"/>
    </source>
</evidence>
<dbReference type="FunFam" id="3.40.50.1100:FF:000006">
    <property type="entry name" value="Cysteine synthase"/>
    <property type="match status" value="1"/>
</dbReference>
<evidence type="ECO:0000256" key="3">
    <source>
        <dbReference type="ARBA" id="ARBA00007103"/>
    </source>
</evidence>
<sequence length="318" mass="34063">MIYDSILQTIGRTPVVRLHRLGPGHVSLYAKVEAFNPGGSVKDRLALAIVLDAEARGLLKPGDTVIEATSGNTGVALAMVCAARGYRFVAVMTETFSIERRKLMRAYGAKVILSPAAERGSGMVRRAAELAEKHGWFLARQFENPANPAFHRNTTAAEILQDFAGRRLDHFVTGWGTGGTLTGVAQMLRLARPEVRVTASEPAGAALLSGKDWAPHKIQGWTPDFIPAVLDREAADQIVPVDDVLARDTARRLAAEEGLFVGISAGATMAAALQVAQSADPGSVVLAMLPDTGERYLSTFLFEGVNEGSDEEWLASLE</sequence>
<protein>
    <recommendedName>
        <fullName evidence="4 12">Cysteine synthase</fullName>
        <ecNumber evidence="4 12">2.5.1.47</ecNumber>
    </recommendedName>
</protein>
<dbReference type="InterPro" id="IPR050214">
    <property type="entry name" value="Cys_Synth/Cystath_Beta-Synth"/>
</dbReference>
<comment type="catalytic activity">
    <reaction evidence="9 12">
        <text>O-acetyl-L-serine + hydrogen sulfide = L-cysteine + acetate</text>
        <dbReference type="Rhea" id="RHEA:14829"/>
        <dbReference type="ChEBI" id="CHEBI:29919"/>
        <dbReference type="ChEBI" id="CHEBI:30089"/>
        <dbReference type="ChEBI" id="CHEBI:35235"/>
        <dbReference type="ChEBI" id="CHEBI:58340"/>
        <dbReference type="EC" id="2.5.1.47"/>
    </reaction>
</comment>
<dbReference type="AlphaFoldDB" id="A0AAU9B2R0"/>
<evidence type="ECO:0000256" key="5">
    <source>
        <dbReference type="ARBA" id="ARBA00022605"/>
    </source>
</evidence>
<comment type="cofactor">
    <cofactor evidence="1 10 12">
        <name>pyridoxal 5'-phosphate</name>
        <dbReference type="ChEBI" id="CHEBI:597326"/>
    </cofactor>
</comment>
<dbReference type="InterPro" id="IPR001216">
    <property type="entry name" value="P-phosphate_BS"/>
</dbReference>
<evidence type="ECO:0000313" key="15">
    <source>
        <dbReference type="Proteomes" id="UP000218824"/>
    </source>
</evidence>
<feature type="binding site" evidence="10">
    <location>
        <begin position="176"/>
        <end position="180"/>
    </location>
    <ligand>
        <name>pyridoxal 5'-phosphate</name>
        <dbReference type="ChEBI" id="CHEBI:597326"/>
    </ligand>
</feature>
<dbReference type="InterPro" id="IPR005859">
    <property type="entry name" value="CysK"/>
</dbReference>
<evidence type="ECO:0000256" key="8">
    <source>
        <dbReference type="ARBA" id="ARBA00023192"/>
    </source>
</evidence>
<proteinExistence type="inferred from homology"/>
<evidence type="ECO:0000256" key="11">
    <source>
        <dbReference type="PIRSR" id="PIRSR605856-51"/>
    </source>
</evidence>
<dbReference type="NCBIfam" id="TIGR01139">
    <property type="entry name" value="cysK"/>
    <property type="match status" value="1"/>
</dbReference>
<dbReference type="SUPFAM" id="SSF53686">
    <property type="entry name" value="Tryptophan synthase beta subunit-like PLP-dependent enzymes"/>
    <property type="match status" value="1"/>
</dbReference>
<keyword evidence="5 12" id="KW-0028">Amino-acid biosynthesis</keyword>
<comment type="similarity">
    <text evidence="3 12">Belongs to the cysteine synthase/cystathionine beta-synthase family.</text>
</comment>
<gene>
    <name evidence="14" type="ORF">LEN_3964</name>
</gene>
<feature type="domain" description="Tryptophan synthase beta chain-like PALP" evidence="13">
    <location>
        <begin position="6"/>
        <end position="291"/>
    </location>
</feature>
<evidence type="ECO:0000256" key="12">
    <source>
        <dbReference type="RuleBase" id="RU003985"/>
    </source>
</evidence>
<dbReference type="GeneID" id="83065755"/>
<comment type="pathway">
    <text evidence="2">Amino-acid biosynthesis; L-cysteine biosynthesis; L-cysteine from L-serine: step 2/2.</text>
</comment>
<dbReference type="Proteomes" id="UP000218824">
    <property type="component" value="Chromosome"/>
</dbReference>
<evidence type="ECO:0000256" key="7">
    <source>
        <dbReference type="ARBA" id="ARBA00022898"/>
    </source>
</evidence>
<feature type="binding site" evidence="10">
    <location>
        <position position="72"/>
    </location>
    <ligand>
        <name>pyridoxal 5'-phosphate</name>
        <dbReference type="ChEBI" id="CHEBI:597326"/>
    </ligand>
</feature>
<dbReference type="NCBIfam" id="TIGR01136">
    <property type="entry name" value="cysKM"/>
    <property type="match status" value="1"/>
</dbReference>
<keyword evidence="6 12" id="KW-0808">Transferase</keyword>
<accession>A0AAU9B2R0</accession>
<dbReference type="EMBL" id="AP014940">
    <property type="protein sequence ID" value="BAV99451.1"/>
    <property type="molecule type" value="Genomic_DNA"/>
</dbReference>
<evidence type="ECO:0000256" key="9">
    <source>
        <dbReference type="ARBA" id="ARBA00047931"/>
    </source>
</evidence>
<keyword evidence="8 12" id="KW-0198">Cysteine biosynthesis</keyword>
<organism evidence="14 15">
    <name type="scientific">Lysobacter enzymogenes</name>
    <dbReference type="NCBI Taxonomy" id="69"/>
    <lineage>
        <taxon>Bacteria</taxon>
        <taxon>Pseudomonadati</taxon>
        <taxon>Pseudomonadota</taxon>
        <taxon>Gammaproteobacteria</taxon>
        <taxon>Lysobacterales</taxon>
        <taxon>Lysobacteraceae</taxon>
        <taxon>Lysobacter</taxon>
    </lineage>
</organism>
<dbReference type="KEGG" id="lem:LEN_3964"/>
<evidence type="ECO:0000313" key="14">
    <source>
        <dbReference type="EMBL" id="BAV99451.1"/>
    </source>
</evidence>
<dbReference type="Pfam" id="PF00291">
    <property type="entry name" value="PALP"/>
    <property type="match status" value="1"/>
</dbReference>
<feature type="binding site" evidence="10">
    <location>
        <position position="264"/>
    </location>
    <ligand>
        <name>pyridoxal 5'-phosphate</name>
        <dbReference type="ChEBI" id="CHEBI:597326"/>
    </ligand>
</feature>
<evidence type="ECO:0000256" key="1">
    <source>
        <dbReference type="ARBA" id="ARBA00001933"/>
    </source>
</evidence>
<evidence type="ECO:0000256" key="4">
    <source>
        <dbReference type="ARBA" id="ARBA00012681"/>
    </source>
</evidence>
<dbReference type="InterPro" id="IPR036052">
    <property type="entry name" value="TrpB-like_PALP_sf"/>
</dbReference>